<accession>A0AAV0WH91</accession>
<name>A0AAV0WH91_9HEMI</name>
<sequence>MFLFDQQLSKAGGDFVCSSFDLQKVLNTPMGPHINLYYSRKYSYYNCSIYESGTYNAYAYLWGEIDGLRGCNEIVSCIYQYLWDCNKNPKFKSISLYCDSCAGQNKNRAMLFMIMSGLKKQCADLTEVKIVFLLPGHSYMPVDSIHATIERFINDKTIWAPSEWHPLIRNSRVNPKSIKVKEQQFQNFLNWKKNADEVLPKVLKDKEKNIVKTSKIKYINFYRNPLQNDDVILEAFSSYNADAKGFIIN</sequence>
<comment type="caution">
    <text evidence="2">The sequence shown here is derived from an EMBL/GenBank/DDBJ whole genome shotgun (WGS) entry which is preliminary data.</text>
</comment>
<proteinExistence type="predicted"/>
<reference evidence="2 3" key="1">
    <citation type="submission" date="2023-01" db="EMBL/GenBank/DDBJ databases">
        <authorList>
            <person name="Whitehead M."/>
        </authorList>
    </citation>
    <scope>NUCLEOTIDE SEQUENCE [LARGE SCALE GENOMIC DNA]</scope>
</reference>
<dbReference type="InterPro" id="IPR057191">
    <property type="entry name" value="DUF7869"/>
</dbReference>
<evidence type="ECO:0000313" key="2">
    <source>
        <dbReference type="EMBL" id="CAI6354896.1"/>
    </source>
</evidence>
<evidence type="ECO:0000313" key="3">
    <source>
        <dbReference type="Proteomes" id="UP001160148"/>
    </source>
</evidence>
<organism evidence="2 3">
    <name type="scientific">Macrosiphum euphorbiae</name>
    <name type="common">potato aphid</name>
    <dbReference type="NCBI Taxonomy" id="13131"/>
    <lineage>
        <taxon>Eukaryota</taxon>
        <taxon>Metazoa</taxon>
        <taxon>Ecdysozoa</taxon>
        <taxon>Arthropoda</taxon>
        <taxon>Hexapoda</taxon>
        <taxon>Insecta</taxon>
        <taxon>Pterygota</taxon>
        <taxon>Neoptera</taxon>
        <taxon>Paraneoptera</taxon>
        <taxon>Hemiptera</taxon>
        <taxon>Sternorrhyncha</taxon>
        <taxon>Aphidomorpha</taxon>
        <taxon>Aphidoidea</taxon>
        <taxon>Aphididae</taxon>
        <taxon>Macrosiphini</taxon>
        <taxon>Macrosiphum</taxon>
    </lineage>
</organism>
<keyword evidence="3" id="KW-1185">Reference proteome</keyword>
<dbReference type="Proteomes" id="UP001160148">
    <property type="component" value="Unassembled WGS sequence"/>
</dbReference>
<gene>
    <name evidence="2" type="ORF">MEUPH1_LOCUS10821</name>
</gene>
<dbReference type="PANTHER" id="PTHR10773">
    <property type="entry name" value="DNA-DIRECTED RNA POLYMERASES I, II, AND III SUBUNIT RPABC2"/>
    <property type="match status" value="1"/>
</dbReference>
<dbReference type="EMBL" id="CARXXK010000002">
    <property type="protein sequence ID" value="CAI6354896.1"/>
    <property type="molecule type" value="Genomic_DNA"/>
</dbReference>
<dbReference type="Pfam" id="PF25273">
    <property type="entry name" value="DUF7869"/>
    <property type="match status" value="1"/>
</dbReference>
<evidence type="ECO:0000259" key="1">
    <source>
        <dbReference type="Pfam" id="PF25273"/>
    </source>
</evidence>
<feature type="domain" description="DUF7869" evidence="1">
    <location>
        <begin position="69"/>
        <end position="210"/>
    </location>
</feature>
<dbReference type="PANTHER" id="PTHR10773:SF19">
    <property type="match status" value="1"/>
</dbReference>
<protein>
    <recommendedName>
        <fullName evidence="1">DUF7869 domain-containing protein</fullName>
    </recommendedName>
</protein>
<dbReference type="AlphaFoldDB" id="A0AAV0WH91"/>